<dbReference type="InterPro" id="IPR053202">
    <property type="entry name" value="EGF_Rcpt_Signaling_Reg"/>
</dbReference>
<protein>
    <recommendedName>
        <fullName evidence="2">Methyltransferase FkbM domain-containing protein</fullName>
    </recommendedName>
</protein>
<dbReference type="InterPro" id="IPR029063">
    <property type="entry name" value="SAM-dependent_MTases_sf"/>
</dbReference>
<feature type="chain" id="PRO_5043811014" description="Methyltransferase FkbM domain-containing protein" evidence="1">
    <location>
        <begin position="31"/>
        <end position="354"/>
    </location>
</feature>
<dbReference type="Pfam" id="PF05050">
    <property type="entry name" value="Methyltransf_21"/>
    <property type="match status" value="1"/>
</dbReference>
<dbReference type="PANTHER" id="PTHR34009">
    <property type="entry name" value="PROTEIN STAR"/>
    <property type="match status" value="1"/>
</dbReference>
<dbReference type="Proteomes" id="UP001438707">
    <property type="component" value="Unassembled WGS sequence"/>
</dbReference>
<organism evidence="3 4">
    <name type="scientific">Apatococcus lobatus</name>
    <dbReference type="NCBI Taxonomy" id="904363"/>
    <lineage>
        <taxon>Eukaryota</taxon>
        <taxon>Viridiplantae</taxon>
        <taxon>Chlorophyta</taxon>
        <taxon>core chlorophytes</taxon>
        <taxon>Trebouxiophyceae</taxon>
        <taxon>Chlorellales</taxon>
        <taxon>Chlorellaceae</taxon>
        <taxon>Apatococcus</taxon>
    </lineage>
</organism>
<dbReference type="SUPFAM" id="SSF53335">
    <property type="entry name" value="S-adenosyl-L-methionine-dependent methyltransferases"/>
    <property type="match status" value="1"/>
</dbReference>
<dbReference type="GO" id="GO:0016197">
    <property type="term" value="P:endosomal transport"/>
    <property type="evidence" value="ECO:0007669"/>
    <property type="project" value="TreeGrafter"/>
</dbReference>
<dbReference type="AlphaFoldDB" id="A0AAW1R3K1"/>
<feature type="signal peptide" evidence="1">
    <location>
        <begin position="1"/>
        <end position="30"/>
    </location>
</feature>
<evidence type="ECO:0000256" key="1">
    <source>
        <dbReference type="SAM" id="SignalP"/>
    </source>
</evidence>
<dbReference type="PANTHER" id="PTHR34009:SF2">
    <property type="entry name" value="PROTEIN STAR"/>
    <property type="match status" value="1"/>
</dbReference>
<dbReference type="GO" id="GO:0006888">
    <property type="term" value="P:endoplasmic reticulum to Golgi vesicle-mediated transport"/>
    <property type="evidence" value="ECO:0007669"/>
    <property type="project" value="TreeGrafter"/>
</dbReference>
<evidence type="ECO:0000259" key="2">
    <source>
        <dbReference type="Pfam" id="PF05050"/>
    </source>
</evidence>
<dbReference type="Gene3D" id="3.40.50.150">
    <property type="entry name" value="Vaccinia Virus protein VP39"/>
    <property type="match status" value="1"/>
</dbReference>
<keyword evidence="4" id="KW-1185">Reference proteome</keyword>
<dbReference type="GO" id="GO:0005886">
    <property type="term" value="C:plasma membrane"/>
    <property type="evidence" value="ECO:0007669"/>
    <property type="project" value="TreeGrafter"/>
</dbReference>
<comment type="caution">
    <text evidence="3">The sequence shown here is derived from an EMBL/GenBank/DDBJ whole genome shotgun (WGS) entry which is preliminary data.</text>
</comment>
<name>A0AAW1R3K1_9CHLO</name>
<evidence type="ECO:0000313" key="3">
    <source>
        <dbReference type="EMBL" id="KAK9828223.1"/>
    </source>
</evidence>
<dbReference type="GO" id="GO:0005794">
    <property type="term" value="C:Golgi apparatus"/>
    <property type="evidence" value="ECO:0007669"/>
    <property type="project" value="TreeGrafter"/>
</dbReference>
<feature type="domain" description="Methyltransferase FkbM" evidence="2">
    <location>
        <begin position="130"/>
        <end position="292"/>
    </location>
</feature>
<dbReference type="InterPro" id="IPR006342">
    <property type="entry name" value="FkbM_mtfrase"/>
</dbReference>
<sequence length="354" mass="40262">MYNPLLMKFSQTPWHLLLCCLIAGDLGALANPLLKVHHHLKANIFAAKNSTSGLAEDLGRHALAESHQKPESKTAMQMWIPQWWSSKLSHFQEFPEEPLDPKAPFHGQDYEDQYAADFLFWNQKHGIYLEIGGYDGITFTNTLHFRNALAWRGILMEASPLQYLKMIAHRKEDIAFHVGACNTHQDVHFVDSGTTGGIYEFMSDSFKQQWHASADISKMAIIPCMPLRSILSKFGVRHVDFWSLDVEGGEMQVLETFDFSSVRVNVICLEADGHSPEKDEAVKAFLVGKGFQYHGHIDRNDWFLHKHFKPSRNPTAEARRKDMKRIQGETWAGWPNFIGLGPEEVSRQGANTDA</sequence>
<keyword evidence="1" id="KW-0732">Signal</keyword>
<dbReference type="GO" id="GO:0031902">
    <property type="term" value="C:late endosome membrane"/>
    <property type="evidence" value="ECO:0007669"/>
    <property type="project" value="TreeGrafter"/>
</dbReference>
<dbReference type="EMBL" id="JALJOS010000016">
    <property type="protein sequence ID" value="KAK9828223.1"/>
    <property type="molecule type" value="Genomic_DNA"/>
</dbReference>
<reference evidence="3 4" key="1">
    <citation type="journal article" date="2024" name="Nat. Commun.">
        <title>Phylogenomics reveals the evolutionary origins of lichenization in chlorophyte algae.</title>
        <authorList>
            <person name="Puginier C."/>
            <person name="Libourel C."/>
            <person name="Otte J."/>
            <person name="Skaloud P."/>
            <person name="Haon M."/>
            <person name="Grisel S."/>
            <person name="Petersen M."/>
            <person name="Berrin J.G."/>
            <person name="Delaux P.M."/>
            <person name="Dal Grande F."/>
            <person name="Keller J."/>
        </authorList>
    </citation>
    <scope>NUCLEOTIDE SEQUENCE [LARGE SCALE GENOMIC DNA]</scope>
    <source>
        <strain evidence="3 4">SAG 2145</strain>
    </source>
</reference>
<accession>A0AAW1R3K1</accession>
<dbReference type="GO" id="GO:0005789">
    <property type="term" value="C:endoplasmic reticulum membrane"/>
    <property type="evidence" value="ECO:0007669"/>
    <property type="project" value="TreeGrafter"/>
</dbReference>
<gene>
    <name evidence="3" type="ORF">WJX74_004143</name>
</gene>
<evidence type="ECO:0000313" key="4">
    <source>
        <dbReference type="Proteomes" id="UP001438707"/>
    </source>
</evidence>
<proteinExistence type="predicted"/>